<comment type="caution">
    <text evidence="9">The sequence shown here is derived from an EMBL/GenBank/DDBJ whole genome shotgun (WGS) entry which is preliminary data.</text>
</comment>
<keyword evidence="3 6" id="KW-0812">Transmembrane</keyword>
<evidence type="ECO:0000256" key="4">
    <source>
        <dbReference type="ARBA" id="ARBA00022989"/>
    </source>
</evidence>
<proteinExistence type="predicted"/>
<keyword evidence="4 6" id="KW-1133">Transmembrane helix</keyword>
<feature type="transmembrane region" description="Helical" evidence="6">
    <location>
        <begin position="23"/>
        <end position="46"/>
    </location>
</feature>
<comment type="subcellular location">
    <subcellularLocation>
        <location evidence="1">Cell membrane</location>
        <topology evidence="1">Multi-pass membrane protein</topology>
    </subcellularLocation>
</comment>
<evidence type="ECO:0000259" key="8">
    <source>
        <dbReference type="Pfam" id="PF12704"/>
    </source>
</evidence>
<feature type="domain" description="MacB-like periplasmic core" evidence="8">
    <location>
        <begin position="25"/>
        <end position="271"/>
    </location>
</feature>
<evidence type="ECO:0000256" key="5">
    <source>
        <dbReference type="ARBA" id="ARBA00023136"/>
    </source>
</evidence>
<evidence type="ECO:0000313" key="10">
    <source>
        <dbReference type="Proteomes" id="UP001233535"/>
    </source>
</evidence>
<gene>
    <name evidence="9" type="ORF">P8609_13050</name>
</gene>
<evidence type="ECO:0000313" key="9">
    <source>
        <dbReference type="EMBL" id="MDR0183887.1"/>
    </source>
</evidence>
<organism evidence="9 10">
    <name type="scientific">Lysobacter arvi</name>
    <dbReference type="NCBI Taxonomy" id="3038776"/>
    <lineage>
        <taxon>Bacteria</taxon>
        <taxon>Pseudomonadati</taxon>
        <taxon>Pseudomonadota</taxon>
        <taxon>Gammaproteobacteria</taxon>
        <taxon>Lysobacterales</taxon>
        <taxon>Lysobacteraceae</taxon>
        <taxon>Lysobacter</taxon>
    </lineage>
</organism>
<evidence type="ECO:0000256" key="1">
    <source>
        <dbReference type="ARBA" id="ARBA00004651"/>
    </source>
</evidence>
<reference evidence="9 10" key="1">
    <citation type="submission" date="2023-04" db="EMBL/GenBank/DDBJ databases">
        <title>Lysobacter sp. strain UC isolated from soil sample.</title>
        <authorList>
            <person name="Choksket S."/>
            <person name="Harshvardhan F."/>
            <person name="Rana R."/>
            <person name="Patil P.B."/>
            <person name="Korpole S."/>
        </authorList>
    </citation>
    <scope>NUCLEOTIDE SEQUENCE [LARGE SCALE GENOMIC DNA]</scope>
    <source>
        <strain evidence="9 10">UC</strain>
    </source>
</reference>
<dbReference type="InterPro" id="IPR025857">
    <property type="entry name" value="MacB_PCD"/>
</dbReference>
<keyword evidence="5 6" id="KW-0472">Membrane</keyword>
<evidence type="ECO:0000256" key="3">
    <source>
        <dbReference type="ARBA" id="ARBA00022692"/>
    </source>
</evidence>
<dbReference type="PANTHER" id="PTHR30572">
    <property type="entry name" value="MEMBRANE COMPONENT OF TRANSPORTER-RELATED"/>
    <property type="match status" value="1"/>
</dbReference>
<feature type="domain" description="ABC3 transporter permease C-terminal" evidence="7">
    <location>
        <begin position="320"/>
        <end position="437"/>
    </location>
</feature>
<dbReference type="Pfam" id="PF12704">
    <property type="entry name" value="MacB_PCD"/>
    <property type="match status" value="1"/>
</dbReference>
<dbReference type="RefSeq" id="WP_309263031.1">
    <property type="nucleotide sequence ID" value="NZ_JARUHG010000004.1"/>
</dbReference>
<dbReference type="Proteomes" id="UP001233535">
    <property type="component" value="Unassembled WGS sequence"/>
</dbReference>
<dbReference type="PANTHER" id="PTHR30572:SF18">
    <property type="entry name" value="ABC-TYPE MACROLIDE FAMILY EXPORT SYSTEM PERMEASE COMPONENT 2"/>
    <property type="match status" value="1"/>
</dbReference>
<feature type="transmembrane region" description="Helical" evidence="6">
    <location>
        <begin position="410"/>
        <end position="430"/>
    </location>
</feature>
<sequence length="444" mass="49229">MLANNMFTYYLRLAAISLKRNRILTALMIAAIALGIGMSMTSMTVLHMMSANPMSHKNEQVRRIQLDNWDANSPWDEDNPTEPPDLMAYQDANNLVQAHKAEHEAAFFPNVLPLEPEKREVKPYMVEALFTTSGFFPIFEPPFRYGTGWSPAEDRNAARVVVIDSETNDKLFGGENSVGRKVRLGGEDYTVVGVLDTWRPTPRVYHVANGAFNDPQSVFVPFSIGIEKQLNSNSNNSCYKDAEPGYAGLLASECIWIDLWVQVKDEADAQRYASFLNDYVNDQKKSGRFPRPVNNRVYTVEQFLESQRVVGRDVRTQVWLAFAFFAVCLINTVGLLLAKFMGKAPEIGLRRAVGASKPAVFAQYLTESGLVGLAGGLFGLVLTGLGLLALRKLYAGTSIERLAELDWSMVAASLAIALIASLIAGLYPTWRACQVQPATQLKTQ</sequence>
<evidence type="ECO:0000256" key="2">
    <source>
        <dbReference type="ARBA" id="ARBA00022475"/>
    </source>
</evidence>
<keyword evidence="10" id="KW-1185">Reference proteome</keyword>
<dbReference type="InterPro" id="IPR003838">
    <property type="entry name" value="ABC3_permease_C"/>
</dbReference>
<dbReference type="EMBL" id="JARUHG010000004">
    <property type="protein sequence ID" value="MDR0183887.1"/>
    <property type="molecule type" value="Genomic_DNA"/>
</dbReference>
<evidence type="ECO:0000259" key="7">
    <source>
        <dbReference type="Pfam" id="PF02687"/>
    </source>
</evidence>
<accession>A0ABU1CG29</accession>
<feature type="transmembrane region" description="Helical" evidence="6">
    <location>
        <begin position="370"/>
        <end position="390"/>
    </location>
</feature>
<dbReference type="InterPro" id="IPR050250">
    <property type="entry name" value="Macrolide_Exporter_MacB"/>
</dbReference>
<keyword evidence="2" id="KW-1003">Cell membrane</keyword>
<evidence type="ECO:0000256" key="6">
    <source>
        <dbReference type="SAM" id="Phobius"/>
    </source>
</evidence>
<name>A0ABU1CG29_9GAMM</name>
<dbReference type="Pfam" id="PF02687">
    <property type="entry name" value="FtsX"/>
    <property type="match status" value="1"/>
</dbReference>
<protein>
    <submittedName>
        <fullName evidence="9">ABC transporter permease</fullName>
    </submittedName>
</protein>
<feature type="transmembrane region" description="Helical" evidence="6">
    <location>
        <begin position="318"/>
        <end position="338"/>
    </location>
</feature>